<accession>A2FLL4</accession>
<feature type="repeat" description="ANK" evidence="3">
    <location>
        <begin position="390"/>
        <end position="414"/>
    </location>
</feature>
<evidence type="ECO:0008006" key="6">
    <source>
        <dbReference type="Google" id="ProtNLM"/>
    </source>
</evidence>
<dbReference type="InterPro" id="IPR002110">
    <property type="entry name" value="Ankyrin_rpt"/>
</dbReference>
<dbReference type="SMR" id="A2FLL4"/>
<dbReference type="InParanoid" id="A2FLL4"/>
<dbReference type="GO" id="GO:0006396">
    <property type="term" value="P:RNA processing"/>
    <property type="evidence" value="ECO:0000318"/>
    <property type="project" value="GO_Central"/>
</dbReference>
<feature type="repeat" description="ANK" evidence="3">
    <location>
        <begin position="424"/>
        <end position="446"/>
    </location>
</feature>
<protein>
    <recommendedName>
        <fullName evidence="6">Ankyrin repeat protein</fullName>
    </recommendedName>
</protein>
<dbReference type="eggNOG" id="KOG0504">
    <property type="taxonomic scope" value="Eukaryota"/>
</dbReference>
<organism evidence="4 5">
    <name type="scientific">Trichomonas vaginalis (strain ATCC PRA-98 / G3)</name>
    <dbReference type="NCBI Taxonomy" id="412133"/>
    <lineage>
        <taxon>Eukaryota</taxon>
        <taxon>Metamonada</taxon>
        <taxon>Parabasalia</taxon>
        <taxon>Trichomonadida</taxon>
        <taxon>Trichomonadidae</taxon>
        <taxon>Trichomonas</taxon>
    </lineage>
</organism>
<sequence length="651" mass="74504">MEFSNAEIIKLQQWLITMTKDNYQEVFEKIMNTSFINSEEGQHIILHNLLLSYKYRRRFPIPAVRIIGLLYEEAKNNEKMKNIPKIFIFLLSKEILQRYPFQKSFISSYLFLREVVEQNIISLDVLLHMLEKLFFTTYKKSRNWYSGESMNTLFIICFLSIFGHLLKDRLPQEYEKLENKIANDPLCTNSTTGESQFYREFLIIRQQEFSFFKMDPFQNGSIIMALHRDNLQCLQEIAESGKFDPNFRINPTILESVDELNTHPPLISIAAFYGCVKCFKFMVMNGADLKLKSDNGWDVLTYAIAGGNIEIIRSIVPNNQPPKHLISVAIQYHHFEIFHWFYTLYFNNISQEDFKVEATPMLCAAALSDNVCVLDYLLSHGAIPGVVDSMGWTPLMYAAEAGNAEVVSILQKSGDVLINNKDDKGWTALHRGAINGHTRVLRLLLSDPSIDVNATNNSSRTALIRAARDGHFEALELLLSFPGIEKNIVDKKNRSALHYAVLLHHKQCVECLLNDKDVNPQLPDDSSFTPLHIAASNDFSDLIRLFADRDDVDLNCVDSIQWTPLHVAAKCGSTSFVEELLQHENVDVNRQNLMKRTPIFNAIENEKIEVVKVLLSREDLDLSVVDSEGHTAKDVALQTKNEDIINLLLNK</sequence>
<dbReference type="Pfam" id="PF12796">
    <property type="entry name" value="Ank_2"/>
    <property type="match status" value="3"/>
</dbReference>
<dbReference type="VEuPathDB" id="TrichDB:TVAGG3_0828310"/>
<dbReference type="STRING" id="5722.A2FLL4"/>
<evidence type="ECO:0000313" key="4">
    <source>
        <dbReference type="EMBL" id="EAX94187.1"/>
    </source>
</evidence>
<gene>
    <name evidence="4" type="ORF">TVAG_479520</name>
</gene>
<dbReference type="OrthoDB" id="341259at2759"/>
<evidence type="ECO:0000256" key="2">
    <source>
        <dbReference type="ARBA" id="ARBA00023043"/>
    </source>
</evidence>
<dbReference type="SMART" id="SM00248">
    <property type="entry name" value="ANK"/>
    <property type="match status" value="11"/>
</dbReference>
<dbReference type="EMBL" id="DS113871">
    <property type="protein sequence ID" value="EAX94187.1"/>
    <property type="molecule type" value="Genomic_DNA"/>
</dbReference>
<reference evidence="4" key="2">
    <citation type="journal article" date="2007" name="Science">
        <title>Draft genome sequence of the sexually transmitted pathogen Trichomonas vaginalis.</title>
        <authorList>
            <person name="Carlton J.M."/>
            <person name="Hirt R.P."/>
            <person name="Silva J.C."/>
            <person name="Delcher A.L."/>
            <person name="Schatz M."/>
            <person name="Zhao Q."/>
            <person name="Wortman J.R."/>
            <person name="Bidwell S.L."/>
            <person name="Alsmark U.C.M."/>
            <person name="Besteiro S."/>
            <person name="Sicheritz-Ponten T."/>
            <person name="Noel C.J."/>
            <person name="Dacks J.B."/>
            <person name="Foster P.G."/>
            <person name="Simillion C."/>
            <person name="Van de Peer Y."/>
            <person name="Miranda-Saavedra D."/>
            <person name="Barton G.J."/>
            <person name="Westrop G.D."/>
            <person name="Mueller S."/>
            <person name="Dessi D."/>
            <person name="Fiori P.L."/>
            <person name="Ren Q."/>
            <person name="Paulsen I."/>
            <person name="Zhang H."/>
            <person name="Bastida-Corcuera F.D."/>
            <person name="Simoes-Barbosa A."/>
            <person name="Brown M.T."/>
            <person name="Hayes R.D."/>
            <person name="Mukherjee M."/>
            <person name="Okumura C.Y."/>
            <person name="Schneider R."/>
            <person name="Smith A.J."/>
            <person name="Vanacova S."/>
            <person name="Villalvazo M."/>
            <person name="Haas B.J."/>
            <person name="Pertea M."/>
            <person name="Feldblyum T.V."/>
            <person name="Utterback T.R."/>
            <person name="Shu C.L."/>
            <person name="Osoegawa K."/>
            <person name="de Jong P.J."/>
            <person name="Hrdy I."/>
            <person name="Horvathova L."/>
            <person name="Zubacova Z."/>
            <person name="Dolezal P."/>
            <person name="Malik S.B."/>
            <person name="Logsdon J.M. Jr."/>
            <person name="Henze K."/>
            <person name="Gupta A."/>
            <person name="Wang C.C."/>
            <person name="Dunne R.L."/>
            <person name="Upcroft J.A."/>
            <person name="Upcroft P."/>
            <person name="White O."/>
            <person name="Salzberg S.L."/>
            <person name="Tang P."/>
            <person name="Chiu C.-H."/>
            <person name="Lee Y.-S."/>
            <person name="Embley T.M."/>
            <person name="Coombs G.H."/>
            <person name="Mottram J.C."/>
            <person name="Tachezy J."/>
            <person name="Fraser-Liggett C.M."/>
            <person name="Johnson P.J."/>
        </authorList>
    </citation>
    <scope>NUCLEOTIDE SEQUENCE [LARGE SCALE GENOMIC DNA]</scope>
    <source>
        <strain evidence="4">G3</strain>
    </source>
</reference>
<dbReference type="Gene3D" id="1.25.40.20">
    <property type="entry name" value="Ankyrin repeat-containing domain"/>
    <property type="match status" value="3"/>
</dbReference>
<dbReference type="PROSITE" id="PS50088">
    <property type="entry name" value="ANK_REPEAT"/>
    <property type="match status" value="3"/>
</dbReference>
<dbReference type="InterPro" id="IPR036770">
    <property type="entry name" value="Ankyrin_rpt-contain_sf"/>
</dbReference>
<dbReference type="PANTHER" id="PTHR24141">
    <property type="entry name" value="2-5A-DEPENDENT RIBONUCLEASE"/>
    <property type="match status" value="1"/>
</dbReference>
<dbReference type="PROSITE" id="PS50297">
    <property type="entry name" value="ANK_REP_REGION"/>
    <property type="match status" value="2"/>
</dbReference>
<keyword evidence="5" id="KW-1185">Reference proteome</keyword>
<dbReference type="PANTHER" id="PTHR24141:SF1">
    <property type="entry name" value="2-5A-DEPENDENT RIBONUCLEASE"/>
    <property type="match status" value="1"/>
</dbReference>
<evidence type="ECO:0000313" key="5">
    <source>
        <dbReference type="Proteomes" id="UP000001542"/>
    </source>
</evidence>
<evidence type="ECO:0000256" key="1">
    <source>
        <dbReference type="ARBA" id="ARBA00022737"/>
    </source>
</evidence>
<keyword evidence="1" id="KW-0677">Repeat</keyword>
<keyword evidence="2 3" id="KW-0040">ANK repeat</keyword>
<dbReference type="GO" id="GO:0004540">
    <property type="term" value="F:RNA nuclease activity"/>
    <property type="evidence" value="ECO:0000318"/>
    <property type="project" value="GO_Central"/>
</dbReference>
<dbReference type="RefSeq" id="XP_001307117.1">
    <property type="nucleotide sequence ID" value="XM_001307116.1"/>
</dbReference>
<feature type="repeat" description="ANK" evidence="3">
    <location>
        <begin position="560"/>
        <end position="593"/>
    </location>
</feature>
<dbReference type="Proteomes" id="UP000001542">
    <property type="component" value="Unassembled WGS sequence"/>
</dbReference>
<proteinExistence type="predicted"/>
<dbReference type="AlphaFoldDB" id="A2FLL4"/>
<dbReference type="VEuPathDB" id="TrichDB:TVAG_479520"/>
<evidence type="ECO:0000256" key="3">
    <source>
        <dbReference type="PROSITE-ProRule" id="PRU00023"/>
    </source>
</evidence>
<name>A2FLL4_TRIV3</name>
<dbReference type="GO" id="GO:0003723">
    <property type="term" value="F:RNA binding"/>
    <property type="evidence" value="ECO:0000318"/>
    <property type="project" value="GO_Central"/>
</dbReference>
<reference evidence="4" key="1">
    <citation type="submission" date="2006-10" db="EMBL/GenBank/DDBJ databases">
        <authorList>
            <person name="Amadeo P."/>
            <person name="Zhao Q."/>
            <person name="Wortman J."/>
            <person name="Fraser-Liggett C."/>
            <person name="Carlton J."/>
        </authorList>
    </citation>
    <scope>NUCLEOTIDE SEQUENCE</scope>
    <source>
        <strain evidence="4">G3</strain>
    </source>
</reference>
<dbReference type="SUPFAM" id="SSF48403">
    <property type="entry name" value="Ankyrin repeat"/>
    <property type="match status" value="1"/>
</dbReference>
<dbReference type="KEGG" id="tva:4751915"/>